<dbReference type="Gene3D" id="1.10.10.10">
    <property type="entry name" value="Winged helix-like DNA-binding domain superfamily/Winged helix DNA-binding domain"/>
    <property type="match status" value="1"/>
</dbReference>
<reference evidence="10 11" key="1">
    <citation type="submission" date="2019-06" db="EMBL/GenBank/DDBJ databases">
        <title>Genome analyses of bacteria isolated from kimchi.</title>
        <authorList>
            <person name="Lee S."/>
            <person name="Ahn S."/>
            <person name="Roh S."/>
        </authorList>
    </citation>
    <scope>NUCLEOTIDE SEQUENCE [LARGE SCALE GENOMIC DNA]</scope>
    <source>
        <strain evidence="10 11">CBA4606</strain>
    </source>
</reference>
<name>A0A5B8SWU4_9GAMM</name>
<dbReference type="EMBL" id="CP042382">
    <property type="protein sequence ID" value="QEA40901.1"/>
    <property type="molecule type" value="Genomic_DNA"/>
</dbReference>
<dbReference type="Proteomes" id="UP000321272">
    <property type="component" value="Chromosome"/>
</dbReference>
<evidence type="ECO:0000259" key="8">
    <source>
        <dbReference type="PROSITE" id="PS50110"/>
    </source>
</evidence>
<keyword evidence="2" id="KW-0902">Two-component regulatory system</keyword>
<accession>A0A5B8SWU4</accession>
<dbReference type="SUPFAM" id="SSF52172">
    <property type="entry name" value="CheY-like"/>
    <property type="match status" value="1"/>
</dbReference>
<dbReference type="FunFam" id="3.40.50.2300:FF:000002">
    <property type="entry name" value="DNA-binding response regulator PhoP"/>
    <property type="match status" value="1"/>
</dbReference>
<dbReference type="SMART" id="SM00448">
    <property type="entry name" value="REC"/>
    <property type="match status" value="1"/>
</dbReference>
<dbReference type="CDD" id="cd00383">
    <property type="entry name" value="trans_reg_C"/>
    <property type="match status" value="1"/>
</dbReference>
<proteinExistence type="predicted"/>
<feature type="domain" description="Response regulatory" evidence="8">
    <location>
        <begin position="2"/>
        <end position="116"/>
    </location>
</feature>
<dbReference type="GO" id="GO:0032993">
    <property type="term" value="C:protein-DNA complex"/>
    <property type="evidence" value="ECO:0007669"/>
    <property type="project" value="TreeGrafter"/>
</dbReference>
<dbReference type="GO" id="GO:0005829">
    <property type="term" value="C:cytosol"/>
    <property type="evidence" value="ECO:0007669"/>
    <property type="project" value="TreeGrafter"/>
</dbReference>
<organism evidence="10 11">
    <name type="scientific">Pistricoccus aurantiacus</name>
    <dbReference type="NCBI Taxonomy" id="1883414"/>
    <lineage>
        <taxon>Bacteria</taxon>
        <taxon>Pseudomonadati</taxon>
        <taxon>Pseudomonadota</taxon>
        <taxon>Gammaproteobacteria</taxon>
        <taxon>Oceanospirillales</taxon>
        <taxon>Halomonadaceae</taxon>
        <taxon>Pistricoccus</taxon>
    </lineage>
</organism>
<dbReference type="FunFam" id="1.10.10.10:FF:000005">
    <property type="entry name" value="Two-component system response regulator"/>
    <property type="match status" value="1"/>
</dbReference>
<dbReference type="Pfam" id="PF00486">
    <property type="entry name" value="Trans_reg_C"/>
    <property type="match status" value="1"/>
</dbReference>
<dbReference type="OrthoDB" id="9802426at2"/>
<dbReference type="InterPro" id="IPR039420">
    <property type="entry name" value="WalR-like"/>
</dbReference>
<gene>
    <name evidence="10" type="ORF">FGL86_10795</name>
</gene>
<evidence type="ECO:0000313" key="10">
    <source>
        <dbReference type="EMBL" id="QEA40901.1"/>
    </source>
</evidence>
<feature type="domain" description="OmpR/PhoB-type" evidence="9">
    <location>
        <begin position="125"/>
        <end position="223"/>
    </location>
</feature>
<evidence type="ECO:0000256" key="7">
    <source>
        <dbReference type="PROSITE-ProRule" id="PRU01091"/>
    </source>
</evidence>
<dbReference type="PANTHER" id="PTHR48111:SF76">
    <property type="entry name" value="TWO-COMPONENT RESPONSE REGULATOR"/>
    <property type="match status" value="1"/>
</dbReference>
<evidence type="ECO:0000256" key="6">
    <source>
        <dbReference type="PROSITE-ProRule" id="PRU00169"/>
    </source>
</evidence>
<dbReference type="InterPro" id="IPR001789">
    <property type="entry name" value="Sig_transdc_resp-reg_receiver"/>
</dbReference>
<feature type="modified residue" description="4-aspartylphosphate" evidence="6">
    <location>
        <position position="51"/>
    </location>
</feature>
<keyword evidence="4 7" id="KW-0238">DNA-binding</keyword>
<keyword evidence="3" id="KW-0805">Transcription regulation</keyword>
<dbReference type="InterPro" id="IPR036388">
    <property type="entry name" value="WH-like_DNA-bd_sf"/>
</dbReference>
<evidence type="ECO:0000256" key="3">
    <source>
        <dbReference type="ARBA" id="ARBA00023015"/>
    </source>
</evidence>
<keyword evidence="1 6" id="KW-0597">Phosphoprotein</keyword>
<evidence type="ECO:0000259" key="9">
    <source>
        <dbReference type="PROSITE" id="PS51755"/>
    </source>
</evidence>
<dbReference type="InterPro" id="IPR001867">
    <property type="entry name" value="OmpR/PhoB-type_DNA-bd"/>
</dbReference>
<dbReference type="SMART" id="SM00862">
    <property type="entry name" value="Trans_reg_C"/>
    <property type="match status" value="1"/>
</dbReference>
<dbReference type="PANTHER" id="PTHR48111">
    <property type="entry name" value="REGULATOR OF RPOS"/>
    <property type="match status" value="1"/>
</dbReference>
<dbReference type="PROSITE" id="PS51755">
    <property type="entry name" value="OMPR_PHOB"/>
    <property type="match status" value="1"/>
</dbReference>
<dbReference type="AlphaFoldDB" id="A0A5B8SWU4"/>
<dbReference type="GO" id="GO:0000156">
    <property type="term" value="F:phosphorelay response regulator activity"/>
    <property type="evidence" value="ECO:0007669"/>
    <property type="project" value="TreeGrafter"/>
</dbReference>
<evidence type="ECO:0000256" key="1">
    <source>
        <dbReference type="ARBA" id="ARBA00022553"/>
    </source>
</evidence>
<sequence length="225" mass="25473">MKILLAEDDLKMAEYLCAGLSEHGHSVDHVTDGRDALSYCLYHDCDIAIVDRMMPGMDGLSVVKALRAAHKELPVLFLTAMSEVDDRVEGLSAGGDDYLIKPFHFSELLARIKAITRRKHDTEDTNSLDVHDLHLDLLSRTASRQGKLIKLQSKEFALLEVLMRNAGHVITRTMLLERVWNFNFEPNTSVVETHMSRLRSKIDKPFDTPLIHTIRNTGYSIHGPR</sequence>
<dbReference type="InterPro" id="IPR011006">
    <property type="entry name" value="CheY-like_superfamily"/>
</dbReference>
<keyword evidence="5" id="KW-0804">Transcription</keyword>
<dbReference type="GO" id="GO:0006355">
    <property type="term" value="P:regulation of DNA-templated transcription"/>
    <property type="evidence" value="ECO:0007669"/>
    <property type="project" value="InterPro"/>
</dbReference>
<dbReference type="Gene3D" id="6.10.250.690">
    <property type="match status" value="1"/>
</dbReference>
<dbReference type="GO" id="GO:0000976">
    <property type="term" value="F:transcription cis-regulatory region binding"/>
    <property type="evidence" value="ECO:0007669"/>
    <property type="project" value="TreeGrafter"/>
</dbReference>
<evidence type="ECO:0000256" key="5">
    <source>
        <dbReference type="ARBA" id="ARBA00023163"/>
    </source>
</evidence>
<dbReference type="PROSITE" id="PS50110">
    <property type="entry name" value="RESPONSE_REGULATORY"/>
    <property type="match status" value="1"/>
</dbReference>
<dbReference type="Pfam" id="PF00072">
    <property type="entry name" value="Response_reg"/>
    <property type="match status" value="1"/>
</dbReference>
<dbReference type="KEGG" id="paur:FGL86_10795"/>
<evidence type="ECO:0000256" key="2">
    <source>
        <dbReference type="ARBA" id="ARBA00023012"/>
    </source>
</evidence>
<feature type="DNA-binding region" description="OmpR/PhoB-type" evidence="7">
    <location>
        <begin position="125"/>
        <end position="223"/>
    </location>
</feature>
<keyword evidence="11" id="KW-1185">Reference proteome</keyword>
<evidence type="ECO:0000256" key="4">
    <source>
        <dbReference type="ARBA" id="ARBA00023125"/>
    </source>
</evidence>
<protein>
    <submittedName>
        <fullName evidence="10">Response regulator transcription factor</fullName>
    </submittedName>
</protein>
<evidence type="ECO:0000313" key="11">
    <source>
        <dbReference type="Proteomes" id="UP000321272"/>
    </source>
</evidence>
<dbReference type="Gene3D" id="3.40.50.2300">
    <property type="match status" value="1"/>
</dbReference>